<keyword evidence="2" id="KW-0812">Transmembrane</keyword>
<dbReference type="RefSeq" id="WP_406693422.1">
    <property type="nucleotide sequence ID" value="NZ_CP155447.1"/>
</dbReference>
<gene>
    <name evidence="3" type="ORF">V5E97_20570</name>
</gene>
<keyword evidence="2" id="KW-0472">Membrane</keyword>
<proteinExistence type="predicted"/>
<evidence type="ECO:0008006" key="4">
    <source>
        <dbReference type="Google" id="ProtNLM"/>
    </source>
</evidence>
<feature type="transmembrane region" description="Helical" evidence="2">
    <location>
        <begin position="9"/>
        <end position="26"/>
    </location>
</feature>
<evidence type="ECO:0000256" key="1">
    <source>
        <dbReference type="SAM" id="MobiDB-lite"/>
    </source>
</evidence>
<dbReference type="AlphaFoldDB" id="A0AAU7C7J4"/>
<organism evidence="3">
    <name type="scientific">Singulisphaera sp. Ch08</name>
    <dbReference type="NCBI Taxonomy" id="3120278"/>
    <lineage>
        <taxon>Bacteria</taxon>
        <taxon>Pseudomonadati</taxon>
        <taxon>Planctomycetota</taxon>
        <taxon>Planctomycetia</taxon>
        <taxon>Isosphaerales</taxon>
        <taxon>Isosphaeraceae</taxon>
        <taxon>Singulisphaera</taxon>
    </lineage>
</organism>
<evidence type="ECO:0000313" key="3">
    <source>
        <dbReference type="EMBL" id="XBH00751.1"/>
    </source>
</evidence>
<dbReference type="EMBL" id="CP155447">
    <property type="protein sequence ID" value="XBH00751.1"/>
    <property type="molecule type" value="Genomic_DNA"/>
</dbReference>
<reference evidence="3" key="1">
    <citation type="submission" date="2024-05" db="EMBL/GenBank/DDBJ databases">
        <title>Planctomycetes of the genus Singulisphaera possess chitinolytic capabilities.</title>
        <authorList>
            <person name="Ivanova A."/>
        </authorList>
    </citation>
    <scope>NUCLEOTIDE SEQUENCE</scope>
    <source>
        <strain evidence="3">Ch08T</strain>
    </source>
</reference>
<evidence type="ECO:0000256" key="2">
    <source>
        <dbReference type="SAM" id="Phobius"/>
    </source>
</evidence>
<name>A0AAU7C7J4_9BACT</name>
<keyword evidence="2" id="KW-1133">Transmembrane helix</keyword>
<accession>A0AAU7C7J4</accession>
<protein>
    <recommendedName>
        <fullName evidence="4">IRE (Iron responsive element)</fullName>
    </recommendedName>
</protein>
<sequence>MRSNLSRKIIYGLIIVAILGAMIPYTDWLNRVKKKKDLGEAAIGQVDTGSFMLKLALLGGARGIAANVLWTRAEELKREHDWDRMKATVDLITKLQPHFLSVWTFQGWNLAYNVSVEWDAPEDKYDWIKKGIQFLEDGVKKNSRSPDLIWDTAWTYYHKLGFADESIILRRLFRDDADEDFKKYIDYSDPQLPVVVGNDNFKLGFGWFSRAVALVDEGASRLQEGTRDVELVDPSPQRKGRPGDLAFRSMPAHAQTRYAAGLEKASILDIPATFGEVAKNEWAKALNEWEKFGTYTFMTPNQTKNKEGVLIDEPVQIDDIFQTEKYAALSENARYWTNRWADQMNYPYWKDRARAEMTNEGVQARQLFYEGTIAYKRGDPELAAKKFREGLDIWEVLLKEHPQYRSDKFNEKDTGLIVKRYVRSLKQLGEPEPEVYPFKALLQAAEQDTSVDPFDANEMLGPAAEGSKESRTGGATPAAAPSPTPSK</sequence>
<feature type="region of interest" description="Disordered" evidence="1">
    <location>
        <begin position="449"/>
        <end position="487"/>
    </location>
</feature>